<dbReference type="AlphaFoldDB" id="A0A1Y2JST4"/>
<dbReference type="RefSeq" id="WP_085400172.1">
    <property type="nucleotide sequence ID" value="NZ_NAFL01000237.1"/>
</dbReference>
<sequence>MFVWYSMLTLVVDAMEVIDKGLRAAARTGAADEKFLMVTEARGSAPASRAVFIRGDDGQILDCYRKIVARNLERSAE</sequence>
<evidence type="ECO:0000313" key="1">
    <source>
        <dbReference type="EMBL" id="OSJ33939.1"/>
    </source>
</evidence>
<evidence type="ECO:0000313" key="2">
    <source>
        <dbReference type="Proteomes" id="UP000193335"/>
    </source>
</evidence>
<dbReference type="Proteomes" id="UP000193335">
    <property type="component" value="Unassembled WGS sequence"/>
</dbReference>
<organism evidence="1 2">
    <name type="scientific">Bradyrhizobium japonicum</name>
    <dbReference type="NCBI Taxonomy" id="375"/>
    <lineage>
        <taxon>Bacteria</taxon>
        <taxon>Pseudomonadati</taxon>
        <taxon>Pseudomonadota</taxon>
        <taxon>Alphaproteobacteria</taxon>
        <taxon>Hyphomicrobiales</taxon>
        <taxon>Nitrobacteraceae</taxon>
        <taxon>Bradyrhizobium</taxon>
    </lineage>
</organism>
<comment type="caution">
    <text evidence="1">The sequence shown here is derived from an EMBL/GenBank/DDBJ whole genome shotgun (WGS) entry which is preliminary data.</text>
</comment>
<name>A0A1Y2JST4_BRAJP</name>
<gene>
    <name evidence="1" type="ORF">BSZ19_14200</name>
</gene>
<accession>A0A1Y2JST4</accession>
<protein>
    <submittedName>
        <fullName evidence="1">Uncharacterized protein</fullName>
    </submittedName>
</protein>
<dbReference type="EMBL" id="NAFL01000237">
    <property type="protein sequence ID" value="OSJ33939.1"/>
    <property type="molecule type" value="Genomic_DNA"/>
</dbReference>
<reference evidence="1 2" key="1">
    <citation type="submission" date="2017-03" db="EMBL/GenBank/DDBJ databases">
        <title>Whole genome sequences of fourteen strains of Bradyrhizobium canariense and one strain of Bradyrhizobium japonicum isolated from Lupinus (Papilionoideae: Genisteae) species in Algeria.</title>
        <authorList>
            <person name="Crovadore J."/>
            <person name="Chekireb D."/>
            <person name="Brachmann A."/>
            <person name="Chablais R."/>
            <person name="Cochard B."/>
            <person name="Lefort F."/>
        </authorList>
    </citation>
    <scope>NUCLEOTIDE SEQUENCE [LARGE SCALE GENOMIC DNA]</scope>
    <source>
        <strain evidence="1 2">UBMA197</strain>
    </source>
</reference>
<proteinExistence type="predicted"/>